<dbReference type="Proteomes" id="UP000887574">
    <property type="component" value="Unplaced"/>
</dbReference>
<dbReference type="InterPro" id="IPR001388">
    <property type="entry name" value="Synaptobrevin-like"/>
</dbReference>
<feature type="region of interest" description="Disordered" evidence="2">
    <location>
        <begin position="31"/>
        <end position="91"/>
    </location>
</feature>
<evidence type="ECO:0000256" key="2">
    <source>
        <dbReference type="SAM" id="MobiDB-lite"/>
    </source>
</evidence>
<accession>A0A915ECY2</accession>
<dbReference type="WBParaSite" id="jg4816">
    <property type="protein sequence ID" value="jg4816"/>
    <property type="gene ID" value="jg4816"/>
</dbReference>
<feature type="domain" description="V-SNARE coiled-coil homology" evidence="4">
    <location>
        <begin position="263"/>
        <end position="323"/>
    </location>
</feature>
<dbReference type="InterPro" id="IPR016444">
    <property type="entry name" value="Synaptobrevin/VAMP"/>
</dbReference>
<keyword evidence="1" id="KW-0175">Coiled coil</keyword>
<evidence type="ECO:0000313" key="6">
    <source>
        <dbReference type="WBParaSite" id="jg4816"/>
    </source>
</evidence>
<dbReference type="PROSITE" id="PS50892">
    <property type="entry name" value="V_SNARE"/>
    <property type="match status" value="1"/>
</dbReference>
<dbReference type="GO" id="GO:0016020">
    <property type="term" value="C:membrane"/>
    <property type="evidence" value="ECO:0007669"/>
    <property type="project" value="InterPro"/>
</dbReference>
<dbReference type="AlphaFoldDB" id="A0A915ECY2"/>
<feature type="signal peptide" evidence="3">
    <location>
        <begin position="1"/>
        <end position="26"/>
    </location>
</feature>
<sequence>MKLFQLPIALFLCSLLFVQLRVKGQAEGELDAEDGLGGEGLPESTMPDEGGLDGEKTSDFYRAGVEATDSEQELTDNNTNSELSLASSTPATPESVWMMQCCSSVAEESIAQLEKMDANYQIFTAVISRYSYLPKSLKTLAEHICDIPTPAYVNFPSTEEINDLILRGAEFKSSCQDHILLNDCTLHYQLVQQTKAAVQASVANNLKFQSLMTSSNSDQYQFKSDMNAMLRDLMMEANKKNIFANSTVIDVSSPQVGVQPLSKVSDLQKQVEEVKTVMSDNMIRILERGDRLENIDHRTEALHASSQNFKTTARRVQRNMCWKNLKWTIILGVFLTILPQVEVERASAFE</sequence>
<dbReference type="Pfam" id="PF00957">
    <property type="entry name" value="Synaptobrevin"/>
    <property type="match status" value="1"/>
</dbReference>
<dbReference type="PRINTS" id="PR00219">
    <property type="entry name" value="SYNAPTOBREVN"/>
</dbReference>
<dbReference type="PANTHER" id="PTHR45701">
    <property type="entry name" value="SYNAPTOBREVIN FAMILY MEMBER"/>
    <property type="match status" value="1"/>
</dbReference>
<keyword evidence="5" id="KW-1185">Reference proteome</keyword>
<feature type="compositionally biased region" description="Polar residues" evidence="2">
    <location>
        <begin position="75"/>
        <end position="91"/>
    </location>
</feature>
<feature type="chain" id="PRO_5037432991" evidence="3">
    <location>
        <begin position="27"/>
        <end position="350"/>
    </location>
</feature>
<dbReference type="SUPFAM" id="SSF58038">
    <property type="entry name" value="SNARE fusion complex"/>
    <property type="match status" value="1"/>
</dbReference>
<evidence type="ECO:0000313" key="5">
    <source>
        <dbReference type="Proteomes" id="UP000887574"/>
    </source>
</evidence>
<dbReference type="GO" id="GO:0016192">
    <property type="term" value="P:vesicle-mediated transport"/>
    <property type="evidence" value="ECO:0007669"/>
    <property type="project" value="InterPro"/>
</dbReference>
<evidence type="ECO:0000259" key="4">
    <source>
        <dbReference type="PROSITE" id="PS50892"/>
    </source>
</evidence>
<dbReference type="Gene3D" id="1.20.5.110">
    <property type="match status" value="1"/>
</dbReference>
<name>A0A915ECY2_9BILA</name>
<keyword evidence="3" id="KW-0732">Signal</keyword>
<proteinExistence type="predicted"/>
<organism evidence="5 6">
    <name type="scientific">Ditylenchus dipsaci</name>
    <dbReference type="NCBI Taxonomy" id="166011"/>
    <lineage>
        <taxon>Eukaryota</taxon>
        <taxon>Metazoa</taxon>
        <taxon>Ecdysozoa</taxon>
        <taxon>Nematoda</taxon>
        <taxon>Chromadorea</taxon>
        <taxon>Rhabditida</taxon>
        <taxon>Tylenchina</taxon>
        <taxon>Tylenchomorpha</taxon>
        <taxon>Sphaerularioidea</taxon>
        <taxon>Anguinidae</taxon>
        <taxon>Anguininae</taxon>
        <taxon>Ditylenchus</taxon>
    </lineage>
</organism>
<dbReference type="InterPro" id="IPR042855">
    <property type="entry name" value="V_SNARE_CC"/>
</dbReference>
<reference evidence="6" key="1">
    <citation type="submission" date="2022-11" db="UniProtKB">
        <authorList>
            <consortium name="WormBaseParasite"/>
        </authorList>
    </citation>
    <scope>IDENTIFICATION</scope>
</reference>
<evidence type="ECO:0000256" key="3">
    <source>
        <dbReference type="SAM" id="SignalP"/>
    </source>
</evidence>
<protein>
    <submittedName>
        <fullName evidence="6">V-SNARE coiled-coil homology domain-containing protein</fullName>
    </submittedName>
</protein>
<evidence type="ECO:0000256" key="1">
    <source>
        <dbReference type="PROSITE-ProRule" id="PRU00290"/>
    </source>
</evidence>